<dbReference type="RefSeq" id="WP_115611098.1">
    <property type="nucleotide sequence ID" value="NZ_JBHLZC010000001.1"/>
</dbReference>
<accession>A0A381E419</accession>
<sequence length="251" mass="26651">MPTLNSILNDHGFIGTGVPYFIPDDPNTPAFYLGNPVSAKIAQSSDVKTRKSRRKHDAGAILDSITTPKAPDVTIQTDTFQPLTWAMAMMGKAVDVTTTVQTVADEPAKARLSGYHKLAHGDIDPATVEVKKGGSTMAAAKYTLNTEVGLLQITDGTAAAEGDDITVSYKTLALSKVTVDGARVSSFKGALIIDGQNEVTKKRAKLTLPNVSLAVDGELDWFSDDFNSVTMKGTAAVGKNGEAPFTIELYE</sequence>
<organism evidence="1 2">
    <name type="scientific">Cardiobacterium valvarum</name>
    <dbReference type="NCBI Taxonomy" id="194702"/>
    <lineage>
        <taxon>Bacteria</taxon>
        <taxon>Pseudomonadati</taxon>
        <taxon>Pseudomonadota</taxon>
        <taxon>Gammaproteobacteria</taxon>
        <taxon>Cardiobacteriales</taxon>
        <taxon>Cardiobacteriaceae</taxon>
        <taxon>Cardiobacterium</taxon>
    </lineage>
</organism>
<reference evidence="1 2" key="1">
    <citation type="submission" date="2018-06" db="EMBL/GenBank/DDBJ databases">
        <authorList>
            <consortium name="Pathogen Informatics"/>
            <person name="Doyle S."/>
        </authorList>
    </citation>
    <scope>NUCLEOTIDE SEQUENCE [LARGE SCALE GENOMIC DNA]</scope>
    <source>
        <strain evidence="1 2">NCTC13294</strain>
    </source>
</reference>
<name>A0A381E419_9GAMM</name>
<protein>
    <submittedName>
        <fullName evidence="1">Uncharacterized protein</fullName>
    </submittedName>
</protein>
<dbReference type="OrthoDB" id="7067574at2"/>
<dbReference type="Proteomes" id="UP000254572">
    <property type="component" value="Unassembled WGS sequence"/>
</dbReference>
<keyword evidence="2" id="KW-1185">Reference proteome</keyword>
<gene>
    <name evidence="1" type="ORF">NCTC13294_00835</name>
</gene>
<evidence type="ECO:0000313" key="1">
    <source>
        <dbReference type="EMBL" id="SUX20793.1"/>
    </source>
</evidence>
<proteinExistence type="predicted"/>
<dbReference type="AlphaFoldDB" id="A0A381E419"/>
<evidence type="ECO:0000313" key="2">
    <source>
        <dbReference type="Proteomes" id="UP000254572"/>
    </source>
</evidence>
<dbReference type="EMBL" id="UFUW01000001">
    <property type="protein sequence ID" value="SUX20793.1"/>
    <property type="molecule type" value="Genomic_DNA"/>
</dbReference>